<organism evidence="2 3">
    <name type="scientific">Corynascus novoguineensis</name>
    <dbReference type="NCBI Taxonomy" id="1126955"/>
    <lineage>
        <taxon>Eukaryota</taxon>
        <taxon>Fungi</taxon>
        <taxon>Dikarya</taxon>
        <taxon>Ascomycota</taxon>
        <taxon>Pezizomycotina</taxon>
        <taxon>Sordariomycetes</taxon>
        <taxon>Sordariomycetidae</taxon>
        <taxon>Sordariales</taxon>
        <taxon>Chaetomiaceae</taxon>
        <taxon>Corynascus</taxon>
    </lineage>
</organism>
<dbReference type="Proteomes" id="UP001303647">
    <property type="component" value="Unassembled WGS sequence"/>
</dbReference>
<reference evidence="2" key="1">
    <citation type="journal article" date="2023" name="Mol. Phylogenet. Evol.">
        <title>Genome-scale phylogeny and comparative genomics of the fungal order Sordariales.</title>
        <authorList>
            <person name="Hensen N."/>
            <person name="Bonometti L."/>
            <person name="Westerberg I."/>
            <person name="Brannstrom I.O."/>
            <person name="Guillou S."/>
            <person name="Cros-Aarteil S."/>
            <person name="Calhoun S."/>
            <person name="Haridas S."/>
            <person name="Kuo A."/>
            <person name="Mondo S."/>
            <person name="Pangilinan J."/>
            <person name="Riley R."/>
            <person name="LaButti K."/>
            <person name="Andreopoulos B."/>
            <person name="Lipzen A."/>
            <person name="Chen C."/>
            <person name="Yan M."/>
            <person name="Daum C."/>
            <person name="Ng V."/>
            <person name="Clum A."/>
            <person name="Steindorff A."/>
            <person name="Ohm R.A."/>
            <person name="Martin F."/>
            <person name="Silar P."/>
            <person name="Natvig D.O."/>
            <person name="Lalanne C."/>
            <person name="Gautier V."/>
            <person name="Ament-Velasquez S.L."/>
            <person name="Kruys A."/>
            <person name="Hutchinson M.I."/>
            <person name="Powell A.J."/>
            <person name="Barry K."/>
            <person name="Miller A.N."/>
            <person name="Grigoriev I.V."/>
            <person name="Debuchy R."/>
            <person name="Gladieux P."/>
            <person name="Hiltunen Thoren M."/>
            <person name="Johannesson H."/>
        </authorList>
    </citation>
    <scope>NUCLEOTIDE SEQUENCE</scope>
    <source>
        <strain evidence="2">CBS 359.72</strain>
    </source>
</reference>
<dbReference type="AlphaFoldDB" id="A0AAN7D0E1"/>
<gene>
    <name evidence="2" type="ORF">C7999DRAFT_11550</name>
</gene>
<evidence type="ECO:0000313" key="2">
    <source>
        <dbReference type="EMBL" id="KAK4250657.1"/>
    </source>
</evidence>
<feature type="region of interest" description="Disordered" evidence="1">
    <location>
        <begin position="69"/>
        <end position="91"/>
    </location>
</feature>
<dbReference type="EMBL" id="MU857611">
    <property type="protein sequence ID" value="KAK4250657.1"/>
    <property type="molecule type" value="Genomic_DNA"/>
</dbReference>
<keyword evidence="3" id="KW-1185">Reference proteome</keyword>
<evidence type="ECO:0000313" key="3">
    <source>
        <dbReference type="Proteomes" id="UP001303647"/>
    </source>
</evidence>
<feature type="region of interest" description="Disordered" evidence="1">
    <location>
        <begin position="108"/>
        <end position="172"/>
    </location>
</feature>
<protein>
    <submittedName>
        <fullName evidence="2">Uncharacterized protein</fullName>
    </submittedName>
</protein>
<sequence>MPPIPQSPTRMSLRQRDTGFPESFCGSRNTTLPHPEAHIGPDACITQDDVNPARALVRHRMTFMAQLESNSRASTFDDQRSGGSSEEGTLSAFGRLAINSLRAAELPRLDASLSSKDGDDVESSDGTSSRDPDSPVHRGSEFGHLETGTQDAARGSRHRRRRSSFMSRLMHK</sequence>
<accession>A0AAN7D0E1</accession>
<feature type="compositionally biased region" description="Basic and acidic residues" evidence="1">
    <location>
        <begin position="128"/>
        <end position="144"/>
    </location>
</feature>
<proteinExistence type="predicted"/>
<feature type="compositionally biased region" description="Basic residues" evidence="1">
    <location>
        <begin position="155"/>
        <end position="172"/>
    </location>
</feature>
<name>A0AAN7D0E1_9PEZI</name>
<evidence type="ECO:0000256" key="1">
    <source>
        <dbReference type="SAM" id="MobiDB-lite"/>
    </source>
</evidence>
<reference evidence="2" key="2">
    <citation type="submission" date="2023-05" db="EMBL/GenBank/DDBJ databases">
        <authorList>
            <consortium name="Lawrence Berkeley National Laboratory"/>
            <person name="Steindorff A."/>
            <person name="Hensen N."/>
            <person name="Bonometti L."/>
            <person name="Westerberg I."/>
            <person name="Brannstrom I.O."/>
            <person name="Guillou S."/>
            <person name="Cros-Aarteil S."/>
            <person name="Calhoun S."/>
            <person name="Haridas S."/>
            <person name="Kuo A."/>
            <person name="Mondo S."/>
            <person name="Pangilinan J."/>
            <person name="Riley R."/>
            <person name="Labutti K."/>
            <person name="Andreopoulos B."/>
            <person name="Lipzen A."/>
            <person name="Chen C."/>
            <person name="Yanf M."/>
            <person name="Daum C."/>
            <person name="Ng V."/>
            <person name="Clum A."/>
            <person name="Ohm R."/>
            <person name="Martin F."/>
            <person name="Silar P."/>
            <person name="Natvig D."/>
            <person name="Lalanne C."/>
            <person name="Gautier V."/>
            <person name="Ament-Velasquez S.L."/>
            <person name="Kruys A."/>
            <person name="Hutchinson M.I."/>
            <person name="Powell A.J."/>
            <person name="Barry K."/>
            <person name="Miller A.N."/>
            <person name="Grigoriev I.V."/>
            <person name="Debuchy R."/>
            <person name="Gladieux P."/>
            <person name="Thoren M.H."/>
            <person name="Johannesson H."/>
        </authorList>
    </citation>
    <scope>NUCLEOTIDE SEQUENCE</scope>
    <source>
        <strain evidence="2">CBS 359.72</strain>
    </source>
</reference>
<comment type="caution">
    <text evidence="2">The sequence shown here is derived from an EMBL/GenBank/DDBJ whole genome shotgun (WGS) entry which is preliminary data.</text>
</comment>